<feature type="transmembrane region" description="Helical" evidence="7">
    <location>
        <begin position="351"/>
        <end position="374"/>
    </location>
</feature>
<dbReference type="GO" id="GO:0022857">
    <property type="term" value="F:transmembrane transporter activity"/>
    <property type="evidence" value="ECO:0007669"/>
    <property type="project" value="InterPro"/>
</dbReference>
<dbReference type="Proteomes" id="UP000007115">
    <property type="component" value="Unassembled WGS sequence"/>
</dbReference>
<dbReference type="FunFam" id="1.20.1250.20:FF:000013">
    <property type="entry name" value="MFS general substrate transporter"/>
    <property type="match status" value="1"/>
</dbReference>
<dbReference type="OrthoDB" id="2962993at2759"/>
<dbReference type="SUPFAM" id="SSF103473">
    <property type="entry name" value="MFS general substrate transporter"/>
    <property type="match status" value="1"/>
</dbReference>
<dbReference type="InterPro" id="IPR036259">
    <property type="entry name" value="MFS_trans_sf"/>
</dbReference>
<dbReference type="PANTHER" id="PTHR43791">
    <property type="entry name" value="PERMEASE-RELATED"/>
    <property type="match status" value="1"/>
</dbReference>
<feature type="transmembrane region" description="Helical" evidence="7">
    <location>
        <begin position="418"/>
        <end position="439"/>
    </location>
</feature>
<dbReference type="PANTHER" id="PTHR43791:SF91">
    <property type="entry name" value="MAJOR FACILITATOR SUPERFAMILY (MFS) PROFILE DOMAIN-CONTAINING PROTEIN-RELATED"/>
    <property type="match status" value="1"/>
</dbReference>
<evidence type="ECO:0000256" key="2">
    <source>
        <dbReference type="ARBA" id="ARBA00022448"/>
    </source>
</evidence>
<sequence length="477" mass="52873">MTPEEVTIGTAPGEDGKRVQSQDPAAVESDNETLLQSVEEKKLVRKLDLYIIPLVMALYLFSFLDRVNIGNARLYGLEEDLHLSSQQFQVAVSILFVTYLLFEVPSNLVLKLFTPRRWIAFIVTAWGVIATLTGLVESYGSLIVCRLLLGAVEAGLFPGLSIYLTFFYTKHELALRIGYLFVSAAIAGALGGLLAYGIGHMDGVCDMSGWRWIFIIEGIPSVVLGIVTLYALPNDAASADFLTEEEKVLMEERHKREYGNTASSRELLQTGRYGPFRFSTFLPTIISALGQWTTAQVQLLTIPCYFLGAVAYMSMAMLSDRLQMRGVFCVIFGMISVVGYAVLLSDSSPGVHYFGCFLVAAGLYVVVGLPIAWLPTNTPRYGKRTTATGMQLTFGNASGIMSAFIYPALDKPRFIRGHAVSLSMVGFGTCIYAFLWFWFWRANKSRDAGELSEEHQGLQEDELKELGDDSPHYRYTI</sequence>
<feature type="transmembrane region" description="Helical" evidence="7">
    <location>
        <begin position="47"/>
        <end position="64"/>
    </location>
</feature>
<dbReference type="InterPro" id="IPR020846">
    <property type="entry name" value="MFS_dom"/>
</dbReference>
<reference evidence="9 10" key="1">
    <citation type="journal article" date="2011" name="Genome Biol.">
        <title>Comparative genome sequence analysis underscores mycoparasitism as the ancestral life style of Trichoderma.</title>
        <authorList>
            <person name="Kubicek C.P."/>
            <person name="Herrera-Estrella A."/>
            <person name="Seidl-Seiboth V."/>
            <person name="Martinez D.A."/>
            <person name="Druzhinina I.S."/>
            <person name="Thon M."/>
            <person name="Zeilinger S."/>
            <person name="Casas-Flores S."/>
            <person name="Horwitz B.A."/>
            <person name="Mukherjee P.K."/>
            <person name="Mukherjee M."/>
            <person name="Kredics L."/>
            <person name="Alcaraz L.D."/>
            <person name="Aerts A."/>
            <person name="Antal Z."/>
            <person name="Atanasova L."/>
            <person name="Cervantes-Badillo M.G."/>
            <person name="Challacombe J."/>
            <person name="Chertkov O."/>
            <person name="McCluskey K."/>
            <person name="Coulpier F."/>
            <person name="Deshpande N."/>
            <person name="von Doehren H."/>
            <person name="Ebbole D.J."/>
            <person name="Esquivel-Naranjo E.U."/>
            <person name="Fekete E."/>
            <person name="Flipphi M."/>
            <person name="Glaser F."/>
            <person name="Gomez-Rodriguez E.Y."/>
            <person name="Gruber S."/>
            <person name="Han C."/>
            <person name="Henrissat B."/>
            <person name="Hermosa R."/>
            <person name="Hernandez-Onate M."/>
            <person name="Karaffa L."/>
            <person name="Kosti I."/>
            <person name="Le Crom S."/>
            <person name="Lindquist E."/>
            <person name="Lucas S."/>
            <person name="Luebeck M."/>
            <person name="Luebeck P.S."/>
            <person name="Margeot A."/>
            <person name="Metz B."/>
            <person name="Misra M."/>
            <person name="Nevalainen H."/>
            <person name="Omann M."/>
            <person name="Packer N."/>
            <person name="Perrone G."/>
            <person name="Uresti-Rivera E.E."/>
            <person name="Salamov A."/>
            <person name="Schmoll M."/>
            <person name="Seiboth B."/>
            <person name="Shapiro H."/>
            <person name="Sukno S."/>
            <person name="Tamayo-Ramos J.A."/>
            <person name="Tisch D."/>
            <person name="Wiest A."/>
            <person name="Wilkinson H.H."/>
            <person name="Zhang M."/>
            <person name="Coutinho P.M."/>
            <person name="Kenerley C.M."/>
            <person name="Monte E."/>
            <person name="Baker S.E."/>
            <person name="Grigoriev I.V."/>
        </authorList>
    </citation>
    <scope>NUCLEOTIDE SEQUENCE [LARGE SCALE GENOMIC DNA]</scope>
    <source>
        <strain evidence="10">Gv29-8 / FGSC 10586</strain>
    </source>
</reference>
<keyword evidence="4 7" id="KW-1133">Transmembrane helix</keyword>
<feature type="transmembrane region" description="Helical" evidence="7">
    <location>
        <begin position="326"/>
        <end position="345"/>
    </location>
</feature>
<keyword evidence="2" id="KW-0813">Transport</keyword>
<evidence type="ECO:0000256" key="3">
    <source>
        <dbReference type="ARBA" id="ARBA00022692"/>
    </source>
</evidence>
<dbReference type="VEuPathDB" id="FungiDB:TRIVIDRAFT_36666"/>
<evidence type="ECO:0000256" key="6">
    <source>
        <dbReference type="SAM" id="MobiDB-lite"/>
    </source>
</evidence>
<evidence type="ECO:0000313" key="9">
    <source>
        <dbReference type="EMBL" id="EHK23767.1"/>
    </source>
</evidence>
<feature type="transmembrane region" description="Helical" evidence="7">
    <location>
        <begin position="148"/>
        <end position="167"/>
    </location>
</feature>
<organism evidence="9 10">
    <name type="scientific">Hypocrea virens (strain Gv29-8 / FGSC 10586)</name>
    <name type="common">Gliocladium virens</name>
    <name type="synonym">Trichoderma virens</name>
    <dbReference type="NCBI Taxonomy" id="413071"/>
    <lineage>
        <taxon>Eukaryota</taxon>
        <taxon>Fungi</taxon>
        <taxon>Dikarya</taxon>
        <taxon>Ascomycota</taxon>
        <taxon>Pezizomycotina</taxon>
        <taxon>Sordariomycetes</taxon>
        <taxon>Hypocreomycetidae</taxon>
        <taxon>Hypocreales</taxon>
        <taxon>Hypocreaceae</taxon>
        <taxon>Trichoderma</taxon>
    </lineage>
</organism>
<feature type="transmembrane region" description="Helical" evidence="7">
    <location>
        <begin position="210"/>
        <end position="232"/>
    </location>
</feature>
<keyword evidence="3 7" id="KW-0812">Transmembrane</keyword>
<feature type="transmembrane region" description="Helical" evidence="7">
    <location>
        <begin position="299"/>
        <end position="319"/>
    </location>
</feature>
<dbReference type="InterPro" id="IPR011701">
    <property type="entry name" value="MFS"/>
</dbReference>
<dbReference type="GO" id="GO:0016020">
    <property type="term" value="C:membrane"/>
    <property type="evidence" value="ECO:0007669"/>
    <property type="project" value="UniProtKB-SubCell"/>
</dbReference>
<dbReference type="AlphaFoldDB" id="G9MPG6"/>
<feature type="domain" description="Major facilitator superfamily (MFS) profile" evidence="8">
    <location>
        <begin position="51"/>
        <end position="445"/>
    </location>
</feature>
<evidence type="ECO:0000256" key="7">
    <source>
        <dbReference type="SAM" id="Phobius"/>
    </source>
</evidence>
<feature type="region of interest" description="Disordered" evidence="6">
    <location>
        <begin position="1"/>
        <end position="23"/>
    </location>
</feature>
<proteinExistence type="predicted"/>
<protein>
    <recommendedName>
        <fullName evidence="8">Major facilitator superfamily (MFS) profile domain-containing protein</fullName>
    </recommendedName>
</protein>
<dbReference type="InParanoid" id="G9MPG6"/>
<feature type="transmembrane region" description="Helical" evidence="7">
    <location>
        <begin position="84"/>
        <end position="102"/>
    </location>
</feature>
<keyword evidence="5 7" id="KW-0472">Membrane</keyword>
<dbReference type="OMA" id="IYYFTRW"/>
<dbReference type="eggNOG" id="KOG2533">
    <property type="taxonomic scope" value="Eukaryota"/>
</dbReference>
<dbReference type="FunCoup" id="G9MPG6">
    <property type="interactions" value="155"/>
</dbReference>
<keyword evidence="10" id="KW-1185">Reference proteome</keyword>
<dbReference type="RefSeq" id="XP_013957973.1">
    <property type="nucleotide sequence ID" value="XM_014102498.1"/>
</dbReference>
<evidence type="ECO:0000256" key="1">
    <source>
        <dbReference type="ARBA" id="ARBA00004141"/>
    </source>
</evidence>
<comment type="caution">
    <text evidence="9">The sequence shown here is derived from an EMBL/GenBank/DDBJ whole genome shotgun (WGS) entry which is preliminary data.</text>
</comment>
<evidence type="ECO:0000259" key="8">
    <source>
        <dbReference type="PROSITE" id="PS50850"/>
    </source>
</evidence>
<dbReference type="HOGENOM" id="CLU_001265_0_1_1"/>
<feature type="transmembrane region" description="Helical" evidence="7">
    <location>
        <begin position="118"/>
        <end position="136"/>
    </location>
</feature>
<evidence type="ECO:0000256" key="4">
    <source>
        <dbReference type="ARBA" id="ARBA00022989"/>
    </source>
</evidence>
<evidence type="ECO:0000313" key="10">
    <source>
        <dbReference type="Proteomes" id="UP000007115"/>
    </source>
</evidence>
<gene>
    <name evidence="9" type="ORF">TRIVIDRAFT_36666</name>
</gene>
<dbReference type="EMBL" id="ABDF02000005">
    <property type="protein sequence ID" value="EHK23767.1"/>
    <property type="molecule type" value="Genomic_DNA"/>
</dbReference>
<dbReference type="GeneID" id="25793560"/>
<dbReference type="Gene3D" id="1.20.1250.20">
    <property type="entry name" value="MFS general substrate transporter like domains"/>
    <property type="match status" value="2"/>
</dbReference>
<dbReference type="Pfam" id="PF07690">
    <property type="entry name" value="MFS_1"/>
    <property type="match status" value="1"/>
</dbReference>
<dbReference type="FunFam" id="1.20.1250.20:FF:000034">
    <property type="entry name" value="MFS general substrate transporter"/>
    <property type="match status" value="1"/>
</dbReference>
<evidence type="ECO:0000256" key="5">
    <source>
        <dbReference type="ARBA" id="ARBA00023136"/>
    </source>
</evidence>
<feature type="transmembrane region" description="Helical" evidence="7">
    <location>
        <begin position="179"/>
        <end position="198"/>
    </location>
</feature>
<accession>G9MPG6</accession>
<feature type="transmembrane region" description="Helical" evidence="7">
    <location>
        <begin position="386"/>
        <end position="406"/>
    </location>
</feature>
<name>G9MPG6_HYPVG</name>
<comment type="subcellular location">
    <subcellularLocation>
        <location evidence="1">Membrane</location>
        <topology evidence="1">Multi-pass membrane protein</topology>
    </subcellularLocation>
</comment>
<dbReference type="PROSITE" id="PS50850">
    <property type="entry name" value="MFS"/>
    <property type="match status" value="1"/>
</dbReference>
<feature type="transmembrane region" description="Helical" evidence="7">
    <location>
        <begin position="274"/>
        <end position="293"/>
    </location>
</feature>